<name>A0A1C4ES54_9BACT</name>
<dbReference type="STRING" id="1335309.GA0116948_109155"/>
<dbReference type="AlphaFoldDB" id="A0A1C4ES54"/>
<gene>
    <name evidence="1" type="ORF">GA0116948_109155</name>
</gene>
<proteinExistence type="predicted"/>
<sequence>MDRSQKIAALVHLGQYLASDDTELQAVKIRAGQANGWFTPAFTNLAIQNICRYFLQAHKLEPWLAPYPETKTPKTVGIVAAGNIPLVSFHDWLCGFVSGHRVRIKLSAKDNILLPHILSKMEEWYPTLAGQTTVAEMLKDCDAYIATGSNNSSRYFHYYFGRYPHIIRRNRTSVAVLTGRETVQELELLSDDILQYFGLGCRNVTKIYVPRGYHFEPLIQSLQRFNDLSELHKYKNNYDYNLALLLLNNTPYMSSGSLLLQEQESVFSAVSVLHYQYYDDPTVLQALLAVNEDLQCVVGEGYTPFGAAQHPQLDDYADGVDTMAFLSGL</sequence>
<reference evidence="1 2" key="1">
    <citation type="submission" date="2016-08" db="EMBL/GenBank/DDBJ databases">
        <authorList>
            <person name="Seilhamer J.J."/>
        </authorList>
    </citation>
    <scope>NUCLEOTIDE SEQUENCE [LARGE SCALE GENOMIC DNA]</scope>
    <source>
        <strain evidence="1 2">A37T2</strain>
    </source>
</reference>
<dbReference type="Proteomes" id="UP000242818">
    <property type="component" value="Unassembled WGS sequence"/>
</dbReference>
<keyword evidence="2" id="KW-1185">Reference proteome</keyword>
<evidence type="ECO:0000313" key="2">
    <source>
        <dbReference type="Proteomes" id="UP000242818"/>
    </source>
</evidence>
<evidence type="ECO:0008006" key="3">
    <source>
        <dbReference type="Google" id="ProtNLM"/>
    </source>
</evidence>
<dbReference type="OrthoDB" id="1522941at2"/>
<protein>
    <recommendedName>
        <fullName evidence="3">Acyl-CoA reductase (LuxC)</fullName>
    </recommendedName>
</protein>
<dbReference type="RefSeq" id="WP_089713210.1">
    <property type="nucleotide sequence ID" value="NZ_FMAR01000009.1"/>
</dbReference>
<dbReference type="EMBL" id="FMAR01000009">
    <property type="protein sequence ID" value="SCC46406.1"/>
    <property type="molecule type" value="Genomic_DNA"/>
</dbReference>
<organism evidence="1 2">
    <name type="scientific">Chitinophaga costaii</name>
    <dbReference type="NCBI Taxonomy" id="1335309"/>
    <lineage>
        <taxon>Bacteria</taxon>
        <taxon>Pseudomonadati</taxon>
        <taxon>Bacteroidota</taxon>
        <taxon>Chitinophagia</taxon>
        <taxon>Chitinophagales</taxon>
        <taxon>Chitinophagaceae</taxon>
        <taxon>Chitinophaga</taxon>
    </lineage>
</organism>
<evidence type="ECO:0000313" key="1">
    <source>
        <dbReference type="EMBL" id="SCC46406.1"/>
    </source>
</evidence>
<accession>A0A1C4ES54</accession>